<name>A0ABW1VP63_9GAMM</name>
<evidence type="ECO:0000313" key="4">
    <source>
        <dbReference type="Proteomes" id="UP001596215"/>
    </source>
</evidence>
<dbReference type="InterPro" id="IPR032623">
    <property type="entry name" value="FecR_N"/>
</dbReference>
<dbReference type="EMBL" id="JBHSUC010000004">
    <property type="protein sequence ID" value="MFC6361437.1"/>
    <property type="molecule type" value="Genomic_DNA"/>
</dbReference>
<proteinExistence type="predicted"/>
<dbReference type="PIRSF" id="PIRSF018266">
    <property type="entry name" value="FecR"/>
    <property type="match status" value="1"/>
</dbReference>
<gene>
    <name evidence="3" type="primary">fecR</name>
    <name evidence="3" type="ORF">ACFP73_04895</name>
</gene>
<feature type="domain" description="FecR N-terminal" evidence="2">
    <location>
        <begin position="15"/>
        <end position="56"/>
    </location>
</feature>
<dbReference type="NCBIfam" id="NF007296">
    <property type="entry name" value="PRK09774.1"/>
    <property type="match status" value="1"/>
</dbReference>
<evidence type="ECO:0000259" key="1">
    <source>
        <dbReference type="Pfam" id="PF04773"/>
    </source>
</evidence>
<comment type="caution">
    <text evidence="3">The sequence shown here is derived from an EMBL/GenBank/DDBJ whole genome shotgun (WGS) entry which is preliminary data.</text>
</comment>
<organism evidence="3 4">
    <name type="scientific">Tatumella punctata</name>
    <dbReference type="NCBI Taxonomy" id="399969"/>
    <lineage>
        <taxon>Bacteria</taxon>
        <taxon>Pseudomonadati</taxon>
        <taxon>Pseudomonadota</taxon>
        <taxon>Gammaproteobacteria</taxon>
        <taxon>Enterobacterales</taxon>
        <taxon>Erwiniaceae</taxon>
        <taxon>Tatumella</taxon>
    </lineage>
</organism>
<dbReference type="RefSeq" id="WP_343877276.1">
    <property type="nucleotide sequence ID" value="NZ_BAAAFW010000058.1"/>
</dbReference>
<accession>A0ABW1VP63</accession>
<dbReference type="PANTHER" id="PTHR30273">
    <property type="entry name" value="PERIPLASMIC SIGNAL SENSOR AND SIGMA FACTOR ACTIVATOR FECR-RELATED"/>
    <property type="match status" value="1"/>
</dbReference>
<feature type="domain" description="FecR protein" evidence="1">
    <location>
        <begin position="111"/>
        <end position="203"/>
    </location>
</feature>
<sequence length="319" mass="35213">MQTSLSDARKTALRSASYWYAQLNDPQVTAQQTAKWQQWYSGHADNQWAWQQVESLRQQLNIIPAHTAGCLLQDPPATRRSVLKGIVILAGAATAGWPLWHSELAEAMRADYHTAKGQMLQQSLTDGTLFALNSDSAANVRFDRQQRLVELLYGDIAISTGKDPAGRPFRVLTRPALLTALGTRFSVQQRDNDVVLSVSEHVVEAVLQKDPRQRQRVQQGESLLIQRDGFSALRPADPHDNDWVKGMISFSDQPLSRVITALSGYHSGLLHCTASAADLRLSGTFPAFNTDAALKAIASALPVKIQYITKYIIVISAIN</sequence>
<dbReference type="Pfam" id="PF04773">
    <property type="entry name" value="FecR"/>
    <property type="match status" value="1"/>
</dbReference>
<dbReference type="InterPro" id="IPR006860">
    <property type="entry name" value="FecR"/>
</dbReference>
<reference evidence="4" key="1">
    <citation type="journal article" date="2019" name="Int. J. Syst. Evol. Microbiol.">
        <title>The Global Catalogue of Microorganisms (GCM) 10K type strain sequencing project: providing services to taxonomists for standard genome sequencing and annotation.</title>
        <authorList>
            <consortium name="The Broad Institute Genomics Platform"/>
            <consortium name="The Broad Institute Genome Sequencing Center for Infectious Disease"/>
            <person name="Wu L."/>
            <person name="Ma J."/>
        </authorList>
    </citation>
    <scope>NUCLEOTIDE SEQUENCE [LARGE SCALE GENOMIC DNA]</scope>
    <source>
        <strain evidence="4">CGMCC 4.1530</strain>
    </source>
</reference>
<dbReference type="Gene3D" id="2.60.120.1440">
    <property type="match status" value="1"/>
</dbReference>
<evidence type="ECO:0000313" key="3">
    <source>
        <dbReference type="EMBL" id="MFC6361437.1"/>
    </source>
</evidence>
<keyword evidence="4" id="KW-1185">Reference proteome</keyword>
<protein>
    <submittedName>
        <fullName evidence="3">Ferric citrate uptake sigma factor regulator FecR</fullName>
    </submittedName>
</protein>
<evidence type="ECO:0000259" key="2">
    <source>
        <dbReference type="Pfam" id="PF16220"/>
    </source>
</evidence>
<dbReference type="InterPro" id="IPR012373">
    <property type="entry name" value="Ferrdict_sens_TM"/>
</dbReference>
<dbReference type="PANTHER" id="PTHR30273:SF2">
    <property type="entry name" value="PROTEIN FECR"/>
    <property type="match status" value="1"/>
</dbReference>
<dbReference type="Proteomes" id="UP001596215">
    <property type="component" value="Unassembled WGS sequence"/>
</dbReference>
<dbReference type="Pfam" id="PF16220">
    <property type="entry name" value="DUF4880"/>
    <property type="match status" value="1"/>
</dbReference>